<evidence type="ECO:0000256" key="1">
    <source>
        <dbReference type="SAM" id="Coils"/>
    </source>
</evidence>
<feature type="transmembrane region" description="Helical" evidence="3">
    <location>
        <begin position="911"/>
        <end position="934"/>
    </location>
</feature>
<evidence type="ECO:0000256" key="2">
    <source>
        <dbReference type="SAM" id="MobiDB-lite"/>
    </source>
</evidence>
<sequence length="1184" mass="132010">MKGFGLISTVILVVSVIGGNRGLEMKNGAYEDFVVTVSESVPVTDCEEILNNLEATLTSASKYLFSALDSRAFIRSATVLLPATWPDTCVPSTKWVTSGSGETSDVTVQATGPTRGRLWTQQSAGCGMNGDQIYLGYEALEQKDDSLARSLVKEFAMYRYGVFEEQGYFNDPIYPICYNDDSSQTLKVSGCSDLPISDNGICDGSSKDYNTTKMVDERARVSIMFAPEAESVSLFCDTFNHDSYAPTKHNLMCERKSTSEVIFNHSDFSSENLANHSNSYIINTTPLINYKRHNITRFVLVIENSKDMVQRESWDFLRKAIRKWSFELPENVEAGLVMTNGSGATKFLNLVQMKLNNRDLFSSAIPYNPIDSSQTPCLHCGIKEAVDMLNAQKSPASNVIIVIAPGMNWNNNLKIATGEAADAKIRITTINYPDLIRDQSLDSLAKSTGGISYTVIENKVNVDNSLLTTYFQLSNVLYNIIENYCDDNLPMEIHRREIRNDRNSITGSFVLDENMGEPASLKLYTHNNARPMIKNLVLTSPSQEVFSRYSDSQLTYNVMTIIANISEPGTWTYTIEPYPGNPQPHILQVMATPKSKFAKIVRARFWTSPKAPLILYAEIKHGDYPVMGAKVEVLVTKSETNGTIIYNETFELLDTGSGDPDITKGDGIYTRYFSATAGGPGLYTFQVTTSDNGNTAYSWMESSSNEEGKPCCGSTIRTSNVETINPFQRVLPPKTLEITSQDILAASQANVGRIGDLKVQVVPEDMKARLSWTSPDMGGHNVARYEVKYAYSLKDIVDGFDTAAIVWEKNRQPLSILPPGSDTPFTIDMSNENELLDKPLYFAVRAYAHADSKPGAISNWVRVLVPSPPPPPTVPTSFTTNESSWPFQVNTGISENTGPSISKSMSFGIEIILPIVIGIIFLIIILILYCYFCVVKRKERNDHKSQKTDKLNSTITIVPSSPANMPINNQETYADDYPDHHAVGIPVNNYAYEDEPKKRYSLVQQQEQQLIEELKQQQIQRDQMNGTPNNYGALSVISSNTLQRGHTLSPYNSWSATQLLHEHERRQSPMEHMLLQDEQHQDALSQLEHMSIHLPPQQIPPEHYMQGHVPPPVPPLPAFNQNGYPVNYQIYGVQQPPQQQPIYQTMQRTNETIITAAAPFNPSLQGSMSSVNSGEKKRRNVTMV</sequence>
<dbReference type="InterPro" id="IPR013642">
    <property type="entry name" value="CLCA_N"/>
</dbReference>
<keyword evidence="4" id="KW-0732">Signal</keyword>
<organism evidence="6 7">
    <name type="scientific">Nicrophorus vespilloides</name>
    <name type="common">Boreal carrion beetle</name>
    <dbReference type="NCBI Taxonomy" id="110193"/>
    <lineage>
        <taxon>Eukaryota</taxon>
        <taxon>Metazoa</taxon>
        <taxon>Ecdysozoa</taxon>
        <taxon>Arthropoda</taxon>
        <taxon>Hexapoda</taxon>
        <taxon>Insecta</taxon>
        <taxon>Pterygota</taxon>
        <taxon>Neoptera</taxon>
        <taxon>Endopterygota</taxon>
        <taxon>Coleoptera</taxon>
        <taxon>Polyphaga</taxon>
        <taxon>Staphyliniformia</taxon>
        <taxon>Silphidae</taxon>
        <taxon>Nicrophorinae</taxon>
        <taxon>Nicrophorus</taxon>
    </lineage>
</organism>
<dbReference type="Pfam" id="PF08434">
    <property type="entry name" value="CLCA"/>
    <property type="match status" value="1"/>
</dbReference>
<keyword evidence="6" id="KW-1185">Reference proteome</keyword>
<proteinExistence type="predicted"/>
<feature type="domain" description="VWFA" evidence="5">
    <location>
        <begin position="297"/>
        <end position="481"/>
    </location>
</feature>
<dbReference type="InterPro" id="IPR036465">
    <property type="entry name" value="vWFA_dom_sf"/>
</dbReference>
<dbReference type="InterPro" id="IPR002035">
    <property type="entry name" value="VWF_A"/>
</dbReference>
<feature type="compositionally biased region" description="Polar residues" evidence="2">
    <location>
        <begin position="1164"/>
        <end position="1173"/>
    </location>
</feature>
<keyword evidence="1" id="KW-0175">Coiled coil</keyword>
<reference evidence="7" key="1">
    <citation type="submission" date="2025-08" db="UniProtKB">
        <authorList>
            <consortium name="RefSeq"/>
        </authorList>
    </citation>
    <scope>IDENTIFICATION</scope>
    <source>
        <tissue evidence="7">Whole Larva</tissue>
    </source>
</reference>
<dbReference type="Pfam" id="PF00092">
    <property type="entry name" value="VWA"/>
    <property type="match status" value="1"/>
</dbReference>
<dbReference type="Gene3D" id="3.40.50.410">
    <property type="entry name" value="von Willebrand factor, type A domain"/>
    <property type="match status" value="1"/>
</dbReference>
<accession>A0ABM1N7C0</accession>
<dbReference type="SUPFAM" id="SSF53300">
    <property type="entry name" value="vWA-like"/>
    <property type="match status" value="1"/>
</dbReference>
<dbReference type="GeneID" id="108567041"/>
<evidence type="ECO:0000256" key="4">
    <source>
        <dbReference type="SAM" id="SignalP"/>
    </source>
</evidence>
<feature type="coiled-coil region" evidence="1">
    <location>
        <begin position="997"/>
        <end position="1027"/>
    </location>
</feature>
<keyword evidence="3" id="KW-0812">Transmembrane</keyword>
<evidence type="ECO:0000313" key="6">
    <source>
        <dbReference type="Proteomes" id="UP000695000"/>
    </source>
</evidence>
<dbReference type="PROSITE" id="PS50234">
    <property type="entry name" value="VWFA"/>
    <property type="match status" value="1"/>
</dbReference>
<dbReference type="Proteomes" id="UP000695000">
    <property type="component" value="Unplaced"/>
</dbReference>
<keyword evidence="3" id="KW-0472">Membrane</keyword>
<feature type="signal peptide" evidence="4">
    <location>
        <begin position="1"/>
        <end position="22"/>
    </location>
</feature>
<dbReference type="RefSeq" id="XP_017782720.1">
    <property type="nucleotide sequence ID" value="XM_017927231.1"/>
</dbReference>
<feature type="region of interest" description="Disordered" evidence="2">
    <location>
        <begin position="1164"/>
        <end position="1184"/>
    </location>
</feature>
<name>A0ABM1N7C0_NICVS</name>
<feature type="chain" id="PRO_5046922000" evidence="4">
    <location>
        <begin position="23"/>
        <end position="1184"/>
    </location>
</feature>
<protein>
    <submittedName>
        <fullName evidence="7">Calcium-activated chloride channel regulator 4-like</fullName>
    </submittedName>
</protein>
<keyword evidence="3" id="KW-1133">Transmembrane helix</keyword>
<gene>
    <name evidence="7" type="primary">LOC108567041</name>
</gene>
<evidence type="ECO:0000259" key="5">
    <source>
        <dbReference type="PROSITE" id="PS50234"/>
    </source>
</evidence>
<evidence type="ECO:0000256" key="3">
    <source>
        <dbReference type="SAM" id="Phobius"/>
    </source>
</evidence>
<evidence type="ECO:0000313" key="7">
    <source>
        <dbReference type="RefSeq" id="XP_017782720.1"/>
    </source>
</evidence>